<feature type="transmembrane region" description="Helical" evidence="2">
    <location>
        <begin position="39"/>
        <end position="62"/>
    </location>
</feature>
<feature type="region of interest" description="Disordered" evidence="1">
    <location>
        <begin position="299"/>
        <end position="320"/>
    </location>
</feature>
<feature type="compositionally biased region" description="Basic and acidic residues" evidence="1">
    <location>
        <begin position="477"/>
        <end position="486"/>
    </location>
</feature>
<proteinExistence type="predicted"/>
<feature type="transmembrane region" description="Helical" evidence="2">
    <location>
        <begin position="233"/>
        <end position="251"/>
    </location>
</feature>
<feature type="transmembrane region" description="Helical" evidence="2">
    <location>
        <begin position="68"/>
        <end position="97"/>
    </location>
</feature>
<dbReference type="OrthoDB" id="5306317at2759"/>
<evidence type="ECO:0000256" key="1">
    <source>
        <dbReference type="SAM" id="MobiDB-lite"/>
    </source>
</evidence>
<feature type="region of interest" description="Disordered" evidence="1">
    <location>
        <begin position="471"/>
        <end position="494"/>
    </location>
</feature>
<protein>
    <submittedName>
        <fullName evidence="3">Uncharacterized protein</fullName>
    </submittedName>
</protein>
<keyword evidence="2" id="KW-1133">Transmembrane helix</keyword>
<feature type="transmembrane region" description="Helical" evidence="2">
    <location>
        <begin position="12"/>
        <end position="32"/>
    </location>
</feature>
<dbReference type="VEuPathDB" id="FungiDB:FOMG_18218"/>
<dbReference type="Proteomes" id="UP000030703">
    <property type="component" value="Unassembled WGS sequence"/>
</dbReference>
<keyword evidence="2" id="KW-0812">Transmembrane</keyword>
<dbReference type="EMBL" id="JH659424">
    <property type="protein sequence ID" value="EXK25102.1"/>
    <property type="molecule type" value="Genomic_DNA"/>
</dbReference>
<dbReference type="HOGENOM" id="CLU_525842_0_0_1"/>
<keyword evidence="2" id="KW-0472">Membrane</keyword>
<evidence type="ECO:0000313" key="3">
    <source>
        <dbReference type="EMBL" id="EXK25102.1"/>
    </source>
</evidence>
<reference evidence="3" key="2">
    <citation type="submission" date="2012-05" db="EMBL/GenBank/DDBJ databases">
        <title>Annotation of the Genome Sequence of Fusarium oxysporum f. sp. melonis 26406.</title>
        <authorList>
            <consortium name="The Broad Institute Genomics Platform"/>
            <person name="Ma L.-J."/>
            <person name="Corby-Kistler H."/>
            <person name="Broz K."/>
            <person name="Gale L.R."/>
            <person name="Jonkers W."/>
            <person name="O'Donnell K."/>
            <person name="Ploetz R."/>
            <person name="Steinberg C."/>
            <person name="Schwartz D.C."/>
            <person name="VanEtten H."/>
            <person name="Zhou S."/>
            <person name="Young S.K."/>
            <person name="Zeng Q."/>
            <person name="Gargeya S."/>
            <person name="Fitzgerald M."/>
            <person name="Abouelleil A."/>
            <person name="Alvarado L."/>
            <person name="Chapman S.B."/>
            <person name="Gainer-Dewar J."/>
            <person name="Goldberg J."/>
            <person name="Griggs A."/>
            <person name="Gujja S."/>
            <person name="Hansen M."/>
            <person name="Howarth C."/>
            <person name="Imamovic A."/>
            <person name="Ireland A."/>
            <person name="Larimer J."/>
            <person name="McCowan C."/>
            <person name="Murphy C."/>
            <person name="Pearson M."/>
            <person name="Poon T.W."/>
            <person name="Priest M."/>
            <person name="Roberts A."/>
            <person name="Saif S."/>
            <person name="Shea T."/>
            <person name="Sykes S."/>
            <person name="Wortman J."/>
            <person name="Nusbaum C."/>
            <person name="Birren B."/>
        </authorList>
    </citation>
    <scope>NUCLEOTIDE SEQUENCE</scope>
    <source>
        <strain evidence="3">26406</strain>
    </source>
</reference>
<organism evidence="3">
    <name type="scientific">Fusarium oxysporum f. sp. melonis 26406</name>
    <dbReference type="NCBI Taxonomy" id="1089452"/>
    <lineage>
        <taxon>Eukaryota</taxon>
        <taxon>Fungi</taxon>
        <taxon>Dikarya</taxon>
        <taxon>Ascomycota</taxon>
        <taxon>Pezizomycotina</taxon>
        <taxon>Sordariomycetes</taxon>
        <taxon>Hypocreomycetidae</taxon>
        <taxon>Hypocreales</taxon>
        <taxon>Nectriaceae</taxon>
        <taxon>Fusarium</taxon>
        <taxon>Fusarium oxysporum species complex</taxon>
    </lineage>
</organism>
<feature type="region of interest" description="Disordered" evidence="1">
    <location>
        <begin position="262"/>
        <end position="284"/>
    </location>
</feature>
<gene>
    <name evidence="3" type="ORF">FOMG_18218</name>
</gene>
<name>W9Z937_FUSOX</name>
<sequence>MADAAVPVFFELSWSILMTICMGNVLLGCLVCGITNWTLLAAVPMLSSAAGAVANGLCYYVYYQKHPAMMLAIASVFADIFWLLQEAGLLFYSYIILKRVLRGTRWRVFMSLFWSGIAGICVVRVVIITFRVRSILAGNEDLLATINHIHIAYFGLIASLECLSAYFLIVLFTSAKTSSAEIARNGGLFQYLARSTEMRVALLALQGTLRAVTHSFKTAGQTAENIATQLDRFFYAVFCLYSMVLYIDLLSSKLKFNGTQDYPSSRDRYVHQSSQPGRFTSTQKDDFAQNRTEHVVGVDGGTRTHKTRNDSTDHIIEGGSSQGDGSINLEDMDLKGNVIKKTVEFRTSSAEIARNGGLFQYLARSTEMRVALLALQGTLRAVTHSFKTAGQTAENIATQLDRFFYAVFCLYSMVLYIDLLSSKLKFNGTQDYPSSRDRYVHQSSQPGRFTSTQKDDFAQNRTEHVVGVDGGTRTHKTRNDSTDHIIEGGSSQGDGSINLEDMDLKGNVIKKTVEFRVV</sequence>
<evidence type="ECO:0000256" key="2">
    <source>
        <dbReference type="SAM" id="Phobius"/>
    </source>
</evidence>
<feature type="compositionally biased region" description="Basic and acidic residues" evidence="1">
    <location>
        <begin position="307"/>
        <end position="316"/>
    </location>
</feature>
<feature type="transmembrane region" description="Helical" evidence="2">
    <location>
        <begin position="150"/>
        <end position="172"/>
    </location>
</feature>
<accession>W9Z937</accession>
<reference evidence="3" key="1">
    <citation type="submission" date="2012-04" db="EMBL/GenBank/DDBJ databases">
        <title>The Genome Sequence of Fusarium oxysporum melonis.</title>
        <authorList>
            <consortium name="The Broad Institute Genome Sequencing Platform"/>
            <person name="Ma L.-J."/>
            <person name="Gale L.R."/>
            <person name="Schwartz D.C."/>
            <person name="Zhou S."/>
            <person name="Corby-Kistler H."/>
            <person name="Young S.K."/>
            <person name="Zeng Q."/>
            <person name="Gargeya S."/>
            <person name="Fitzgerald M."/>
            <person name="Haas B."/>
            <person name="Abouelleil A."/>
            <person name="Alvarado L."/>
            <person name="Arachchi H.M."/>
            <person name="Berlin A."/>
            <person name="Brown A."/>
            <person name="Chapman S.B."/>
            <person name="Chen Z."/>
            <person name="Dunbar C."/>
            <person name="Freedman E."/>
            <person name="Gearin G."/>
            <person name="Goldberg J."/>
            <person name="Griggs A."/>
            <person name="Gujja S."/>
            <person name="Heiman D."/>
            <person name="Howarth C."/>
            <person name="Larson L."/>
            <person name="Lui A."/>
            <person name="MacDonald P.J.P."/>
            <person name="Montmayeur A."/>
            <person name="Murphy C."/>
            <person name="Neiman D."/>
            <person name="Pearson M."/>
            <person name="Priest M."/>
            <person name="Roberts A."/>
            <person name="Saif S."/>
            <person name="Shea T."/>
            <person name="Shenoy N."/>
            <person name="Sisk P."/>
            <person name="Stolte C."/>
            <person name="Sykes S."/>
            <person name="Wortman J."/>
            <person name="Nusbaum C."/>
            <person name="Birren B."/>
        </authorList>
    </citation>
    <scope>NUCLEOTIDE SEQUENCE</scope>
    <source>
        <strain evidence="3">26406</strain>
    </source>
</reference>
<feature type="compositionally biased region" description="Polar residues" evidence="1">
    <location>
        <begin position="271"/>
        <end position="282"/>
    </location>
</feature>
<dbReference type="AlphaFoldDB" id="W9Z937"/>
<feature type="transmembrane region" description="Helical" evidence="2">
    <location>
        <begin position="109"/>
        <end position="130"/>
    </location>
</feature>